<evidence type="ECO:0008006" key="6">
    <source>
        <dbReference type="Google" id="ProtNLM"/>
    </source>
</evidence>
<protein>
    <recommendedName>
        <fullName evidence="6">CCHC-type domain-containing protein</fullName>
    </recommendedName>
</protein>
<feature type="domain" description="DUF4283" evidence="2">
    <location>
        <begin position="26"/>
        <end position="102"/>
    </location>
</feature>
<dbReference type="InterPro" id="IPR040256">
    <property type="entry name" value="At4g02000-like"/>
</dbReference>
<dbReference type="Pfam" id="PF14111">
    <property type="entry name" value="DUF4283"/>
    <property type="match status" value="1"/>
</dbReference>
<dbReference type="InterPro" id="IPR025558">
    <property type="entry name" value="DUF4283"/>
</dbReference>
<dbReference type="PANTHER" id="PTHR31286">
    <property type="entry name" value="GLYCINE-RICH CELL WALL STRUCTURAL PROTEIN 1.8-LIKE"/>
    <property type="match status" value="1"/>
</dbReference>
<proteinExistence type="predicted"/>
<dbReference type="EMBL" id="JAVIJP010000032">
    <property type="protein sequence ID" value="KAL3631371.1"/>
    <property type="molecule type" value="Genomic_DNA"/>
</dbReference>
<keyword evidence="5" id="KW-1185">Reference proteome</keyword>
<name>A0ABD3CN30_9LAMI</name>
<gene>
    <name evidence="4" type="ORF">CASFOL_024355</name>
</gene>
<dbReference type="Pfam" id="PF14392">
    <property type="entry name" value="zf-CCHC_4"/>
    <property type="match status" value="1"/>
</dbReference>
<dbReference type="Proteomes" id="UP001632038">
    <property type="component" value="Unassembled WGS sequence"/>
</dbReference>
<dbReference type="AlphaFoldDB" id="A0ABD3CN30"/>
<comment type="caution">
    <text evidence="4">The sequence shown here is derived from an EMBL/GenBank/DDBJ whole genome shotgun (WGS) entry which is preliminary data.</text>
</comment>
<reference evidence="5" key="1">
    <citation type="journal article" date="2024" name="IScience">
        <title>Strigolactones Initiate the Formation of Haustorium-like Structures in Castilleja.</title>
        <authorList>
            <person name="Buerger M."/>
            <person name="Peterson D."/>
            <person name="Chory J."/>
        </authorList>
    </citation>
    <scope>NUCLEOTIDE SEQUENCE [LARGE SCALE GENOMIC DNA]</scope>
</reference>
<evidence type="ECO:0000259" key="2">
    <source>
        <dbReference type="Pfam" id="PF14111"/>
    </source>
</evidence>
<feature type="region of interest" description="Disordered" evidence="1">
    <location>
        <begin position="391"/>
        <end position="419"/>
    </location>
</feature>
<feature type="domain" description="Zinc knuckle CX2CX4HX4C" evidence="3">
    <location>
        <begin position="163"/>
        <end position="211"/>
    </location>
</feature>
<feature type="compositionally biased region" description="Polar residues" evidence="1">
    <location>
        <begin position="403"/>
        <end position="419"/>
    </location>
</feature>
<evidence type="ECO:0000259" key="3">
    <source>
        <dbReference type="Pfam" id="PF14392"/>
    </source>
</evidence>
<evidence type="ECO:0000256" key="1">
    <source>
        <dbReference type="SAM" id="MobiDB-lite"/>
    </source>
</evidence>
<evidence type="ECO:0000313" key="5">
    <source>
        <dbReference type="Proteomes" id="UP001632038"/>
    </source>
</evidence>
<organism evidence="4 5">
    <name type="scientific">Castilleja foliolosa</name>
    <dbReference type="NCBI Taxonomy" id="1961234"/>
    <lineage>
        <taxon>Eukaryota</taxon>
        <taxon>Viridiplantae</taxon>
        <taxon>Streptophyta</taxon>
        <taxon>Embryophyta</taxon>
        <taxon>Tracheophyta</taxon>
        <taxon>Spermatophyta</taxon>
        <taxon>Magnoliopsida</taxon>
        <taxon>eudicotyledons</taxon>
        <taxon>Gunneridae</taxon>
        <taxon>Pentapetalae</taxon>
        <taxon>asterids</taxon>
        <taxon>lamiids</taxon>
        <taxon>Lamiales</taxon>
        <taxon>Orobanchaceae</taxon>
        <taxon>Pedicularideae</taxon>
        <taxon>Castillejinae</taxon>
        <taxon>Castilleja</taxon>
    </lineage>
</organism>
<evidence type="ECO:0000313" key="4">
    <source>
        <dbReference type="EMBL" id="KAL3631371.1"/>
    </source>
</evidence>
<sequence>MDNLNMEVLNLQSSPTKNTLPDNEKEFTVIARIIAPKPLNLNAFKATMIKAWSIIGKVSTNQLDDNKMAFVFAEEKDLSKVLNNTWTFRDHQTVITWWPPDKAHTDVNLEKARFWVHFFGIPVNFINKENAEAIGNEIGTFIRSDLHSPAQKWRKSLRMQIDLDIHKPLRSTINFACNGGKQILVEVRYERLIDFCHACGRIGHKNPNCTYDKEKKELEDEDNPIGPWLKFEASLIPNPKIAKAKSMSESKMDRKSTGLERPSISNRILAGTLDLHTPTAGKSVSIPEIGPICNVAIIDSCMPDLQNSAVDKTNPLPQKEVQMPVHEKLSGGNDQTGVLSENIKVGEPDNTFSLGNLMGPSIGPVTYPTAYGPNSKEVKSNKRKAQSDLLYNPTDNKMLDPLNPTTQTRPSQSSEIPNSSALDIDHHQKTLIAISHFKKPKLLNLAEHDNYKATEEQLNHYLFELCHGKPK</sequence>
<dbReference type="InterPro" id="IPR025836">
    <property type="entry name" value="Zn_knuckle_CX2CX4HX4C"/>
</dbReference>
<dbReference type="PANTHER" id="PTHR31286:SF178">
    <property type="entry name" value="DUF4283 DOMAIN-CONTAINING PROTEIN"/>
    <property type="match status" value="1"/>
</dbReference>
<accession>A0ABD3CN30</accession>